<feature type="transmembrane region" description="Helical" evidence="7">
    <location>
        <begin position="127"/>
        <end position="152"/>
    </location>
</feature>
<organism evidence="8 9">
    <name type="scientific">Bradyrhizobium brasilense</name>
    <dbReference type="NCBI Taxonomy" id="1419277"/>
    <lineage>
        <taxon>Bacteria</taxon>
        <taxon>Pseudomonadati</taxon>
        <taxon>Pseudomonadota</taxon>
        <taxon>Alphaproteobacteria</taxon>
        <taxon>Hyphomicrobiales</taxon>
        <taxon>Nitrobacteraceae</taxon>
        <taxon>Bradyrhizobium</taxon>
    </lineage>
</organism>
<dbReference type="PANTHER" id="PTHR33508:SF1">
    <property type="entry name" value="UPF0056 MEMBRANE PROTEIN YHCE"/>
    <property type="match status" value="1"/>
</dbReference>
<dbReference type="EMBL" id="FMZW01000042">
    <property type="protein sequence ID" value="SDF01281.1"/>
    <property type="molecule type" value="Genomic_DNA"/>
</dbReference>
<feature type="transmembrane region" description="Helical" evidence="7">
    <location>
        <begin position="195"/>
        <end position="213"/>
    </location>
</feature>
<dbReference type="NCBIfam" id="TIGR00427">
    <property type="entry name" value="NAAT family transporter"/>
    <property type="match status" value="1"/>
</dbReference>
<evidence type="ECO:0000256" key="3">
    <source>
        <dbReference type="ARBA" id="ARBA00022475"/>
    </source>
</evidence>
<feature type="transmembrane region" description="Helical" evidence="7">
    <location>
        <begin position="54"/>
        <end position="74"/>
    </location>
</feature>
<evidence type="ECO:0000256" key="5">
    <source>
        <dbReference type="ARBA" id="ARBA00022989"/>
    </source>
</evidence>
<dbReference type="AlphaFoldDB" id="A0A1G7HLN0"/>
<evidence type="ECO:0000313" key="8">
    <source>
        <dbReference type="EMBL" id="SDF01281.1"/>
    </source>
</evidence>
<evidence type="ECO:0000256" key="2">
    <source>
        <dbReference type="ARBA" id="ARBA00009784"/>
    </source>
</evidence>
<dbReference type="Pfam" id="PF01914">
    <property type="entry name" value="MarC"/>
    <property type="match status" value="1"/>
</dbReference>
<keyword evidence="6 7" id="KW-0472">Membrane</keyword>
<accession>A0A1G7HLN0</accession>
<proteinExistence type="inferred from homology"/>
<dbReference type="GO" id="GO:0005886">
    <property type="term" value="C:plasma membrane"/>
    <property type="evidence" value="ECO:0007669"/>
    <property type="project" value="UniProtKB-SubCell"/>
</dbReference>
<evidence type="ECO:0000256" key="1">
    <source>
        <dbReference type="ARBA" id="ARBA00004651"/>
    </source>
</evidence>
<sequence length="225" mass="23405">MAGSSAKTAGYAVMLSDFTITAFATLFVAIGPIDTAIVFGGLTAGVHRPERFRLAWQAVLIAGIVLLGFALFGNRLLAALRVSLDAFRVAGGILLLLQAIQMIFAHPSGLSSLTALERREAMEPGDIAIFPLAFPVIAGPAGLTAVVLLMGQAAGDPIGAMIVLAAMLLCLLLTYFGMIFTDVLHRVLKATGSNVLARLAGVILATLAVQFIFDGIRGARLLAGD</sequence>
<comment type="subcellular location">
    <subcellularLocation>
        <location evidence="1 7">Cell membrane</location>
        <topology evidence="1 7">Multi-pass membrane protein</topology>
    </subcellularLocation>
</comment>
<keyword evidence="4 7" id="KW-0812">Transmembrane</keyword>
<evidence type="ECO:0000256" key="4">
    <source>
        <dbReference type="ARBA" id="ARBA00022692"/>
    </source>
</evidence>
<feature type="transmembrane region" description="Helical" evidence="7">
    <location>
        <begin position="86"/>
        <end position="106"/>
    </location>
</feature>
<keyword evidence="3" id="KW-1003">Cell membrane</keyword>
<dbReference type="InterPro" id="IPR002771">
    <property type="entry name" value="Multi_antbiot-R_MarC"/>
</dbReference>
<dbReference type="Proteomes" id="UP000199245">
    <property type="component" value="Unassembled WGS sequence"/>
</dbReference>
<feature type="transmembrane region" description="Helical" evidence="7">
    <location>
        <begin position="158"/>
        <end position="183"/>
    </location>
</feature>
<name>A0A1G7HLN0_9BRAD</name>
<gene>
    <name evidence="8" type="ORF">SAMN05216337_104250</name>
</gene>
<evidence type="ECO:0000256" key="7">
    <source>
        <dbReference type="RuleBase" id="RU362048"/>
    </source>
</evidence>
<evidence type="ECO:0000313" key="9">
    <source>
        <dbReference type="Proteomes" id="UP000199245"/>
    </source>
</evidence>
<feature type="transmembrane region" description="Helical" evidence="7">
    <location>
        <begin position="20"/>
        <end position="42"/>
    </location>
</feature>
<protein>
    <recommendedName>
        <fullName evidence="7">UPF0056 membrane protein</fullName>
    </recommendedName>
</protein>
<evidence type="ECO:0000256" key="6">
    <source>
        <dbReference type="ARBA" id="ARBA00023136"/>
    </source>
</evidence>
<keyword evidence="5 7" id="KW-1133">Transmembrane helix</keyword>
<reference evidence="8 9" key="1">
    <citation type="submission" date="2016-10" db="EMBL/GenBank/DDBJ databases">
        <authorList>
            <person name="de Groot N.N."/>
        </authorList>
    </citation>
    <scope>NUCLEOTIDE SEQUENCE [LARGE SCALE GENOMIC DNA]</scope>
    <source>
        <strain evidence="8 9">R5</strain>
    </source>
</reference>
<comment type="similarity">
    <text evidence="2 7">Belongs to the UPF0056 (MarC) family.</text>
</comment>
<dbReference type="PANTHER" id="PTHR33508">
    <property type="entry name" value="UPF0056 MEMBRANE PROTEIN YHCE"/>
    <property type="match status" value="1"/>
</dbReference>